<dbReference type="Pfam" id="PF02737">
    <property type="entry name" value="3HCDH_N"/>
    <property type="match status" value="1"/>
</dbReference>
<dbReference type="InterPro" id="IPR008927">
    <property type="entry name" value="6-PGluconate_DH-like_C_sf"/>
</dbReference>
<dbReference type="SUPFAM" id="SSF51735">
    <property type="entry name" value="NAD(P)-binding Rossmann-fold domains"/>
    <property type="match status" value="1"/>
</dbReference>
<evidence type="ECO:0000313" key="4">
    <source>
        <dbReference type="Proteomes" id="UP000265955"/>
    </source>
</evidence>
<dbReference type="Gene3D" id="1.10.1040.50">
    <property type="match status" value="1"/>
</dbReference>
<dbReference type="Proteomes" id="UP000265955">
    <property type="component" value="Unassembled WGS sequence"/>
</dbReference>
<evidence type="ECO:0000259" key="2">
    <source>
        <dbReference type="Pfam" id="PF02737"/>
    </source>
</evidence>
<dbReference type="GO" id="GO:0006635">
    <property type="term" value="P:fatty acid beta-oxidation"/>
    <property type="evidence" value="ECO:0007669"/>
    <property type="project" value="TreeGrafter"/>
</dbReference>
<dbReference type="RefSeq" id="WP_119771556.1">
    <property type="nucleotide sequence ID" value="NZ_QYUO01000003.1"/>
</dbReference>
<dbReference type="InterPro" id="IPR050136">
    <property type="entry name" value="FA_oxidation_alpha_subunit"/>
</dbReference>
<name>A0A3A3FGY4_9BURK</name>
<dbReference type="InterPro" id="IPR006176">
    <property type="entry name" value="3-OHacyl-CoA_DH_NAD-bd"/>
</dbReference>
<comment type="catalytic activity">
    <reaction evidence="1">
        <text>a (3S)-3-hydroxyacyl-CoA + NAD(+) = a 3-oxoacyl-CoA + NADH + H(+)</text>
        <dbReference type="Rhea" id="RHEA:22432"/>
        <dbReference type="ChEBI" id="CHEBI:15378"/>
        <dbReference type="ChEBI" id="CHEBI:57318"/>
        <dbReference type="ChEBI" id="CHEBI:57540"/>
        <dbReference type="ChEBI" id="CHEBI:57945"/>
        <dbReference type="ChEBI" id="CHEBI:90726"/>
        <dbReference type="EC" id="1.1.1.35"/>
    </reaction>
</comment>
<organism evidence="3 4">
    <name type="scientific">Noviherbaspirillum saxi</name>
    <dbReference type="NCBI Taxonomy" id="2320863"/>
    <lineage>
        <taxon>Bacteria</taxon>
        <taxon>Pseudomonadati</taxon>
        <taxon>Pseudomonadota</taxon>
        <taxon>Betaproteobacteria</taxon>
        <taxon>Burkholderiales</taxon>
        <taxon>Oxalobacteraceae</taxon>
        <taxon>Noviherbaspirillum</taxon>
    </lineage>
</organism>
<proteinExistence type="predicted"/>
<accession>A0A3A3FGY4</accession>
<evidence type="ECO:0000256" key="1">
    <source>
        <dbReference type="ARBA" id="ARBA00049556"/>
    </source>
</evidence>
<comment type="caution">
    <text evidence="3">The sequence shown here is derived from an EMBL/GenBank/DDBJ whole genome shotgun (WGS) entry which is preliminary data.</text>
</comment>
<reference evidence="4" key="1">
    <citation type="submission" date="2018-09" db="EMBL/GenBank/DDBJ databases">
        <authorList>
            <person name="Zhu H."/>
        </authorList>
    </citation>
    <scope>NUCLEOTIDE SEQUENCE [LARGE SCALE GENOMIC DNA]</scope>
    <source>
        <strain evidence="4">K1R23-30</strain>
    </source>
</reference>
<dbReference type="SUPFAM" id="SSF52096">
    <property type="entry name" value="ClpP/crotonase"/>
    <property type="match status" value="1"/>
</dbReference>
<evidence type="ECO:0000313" key="3">
    <source>
        <dbReference type="EMBL" id="RJF91658.1"/>
    </source>
</evidence>
<dbReference type="GO" id="GO:0016509">
    <property type="term" value="F:long-chain (3S)-3-hydroxyacyl-CoA dehydrogenase (NAD+) activity"/>
    <property type="evidence" value="ECO:0007669"/>
    <property type="project" value="TreeGrafter"/>
</dbReference>
<dbReference type="GO" id="GO:0070403">
    <property type="term" value="F:NAD+ binding"/>
    <property type="evidence" value="ECO:0007669"/>
    <property type="project" value="InterPro"/>
</dbReference>
<gene>
    <name evidence="3" type="ORF">D3871_23460</name>
</gene>
<dbReference type="InterPro" id="IPR029045">
    <property type="entry name" value="ClpP/crotonase-like_dom_sf"/>
</dbReference>
<dbReference type="SUPFAM" id="SSF48179">
    <property type="entry name" value="6-phosphogluconate dehydrogenase C-terminal domain-like"/>
    <property type="match status" value="1"/>
</dbReference>
<dbReference type="GO" id="GO:0004300">
    <property type="term" value="F:enoyl-CoA hydratase activity"/>
    <property type="evidence" value="ECO:0007669"/>
    <property type="project" value="TreeGrafter"/>
</dbReference>
<protein>
    <submittedName>
        <fullName evidence="3">3-hydroxyacyl-CoA dehydrogenase</fullName>
    </submittedName>
</protein>
<dbReference type="InterPro" id="IPR001753">
    <property type="entry name" value="Enoyl-CoA_hydra/iso"/>
</dbReference>
<dbReference type="Gene3D" id="3.90.226.10">
    <property type="entry name" value="2-enoyl-CoA Hydratase, Chain A, domain 1"/>
    <property type="match status" value="1"/>
</dbReference>
<dbReference type="Gene3D" id="3.40.50.720">
    <property type="entry name" value="NAD(P)-binding Rossmann-like Domain"/>
    <property type="match status" value="1"/>
</dbReference>
<feature type="domain" description="3-hydroxyacyl-CoA dehydrogenase NAD binding" evidence="2">
    <location>
        <begin position="316"/>
        <end position="491"/>
    </location>
</feature>
<dbReference type="OrthoDB" id="9774843at2"/>
<dbReference type="AlphaFoldDB" id="A0A3A3FGY4"/>
<sequence length="648" mass="69347">MIGFKYEKDGDGIVTVTMDMTGPVNAMNDEYLAAMEETLGRLENENGLSGVVLASAKRTFFAGGDIRDMIAAKLSQKEAFFKRLVETKAQLRRLENLLVPVVAAINGAALGGGFEICLVCNYRIVVDNPKAIVGLPEIRLGLLPGGGGTVRLIRLLGLERALPLLLAGTQCKPAEALQAGLVDTCVGTVEELLPAAKEWIRNHPQACRQPWQRENYRIPGGAANEAHNAVLLAKKMEEVLGRTRGLLPAPEQLLALAACSTLVDLDTALDLESRIAADLTLSPQAKNIMTSMFDQMNQVRRNTAQDKHAANGIGTLGIIGNGEAAIEIATAAALAGIQVLLHGDDVAASGSASRMRASVADVILKRCAKAGQSLAAIEAAQALVSDRTMDTRRCELVLVALPSEDEAGLQWFDSLQKQIFPGTHFVVMAGNRSPGLAEQGAAAKHDFARLHCFSATGEFSLGELVSDLSGEALALTKDLLRRIGKLAIVVNGSPRGFSQRVFDAYRDEGRRLVAEGMPANTVQALAWQLGMLAGPLGTYDRSYGKEDVACSAGSILPQDTKDRLLFRPVIEAIFSLQQGVVASVADANIASLLAVGAPAWTGGYIQVVNTYNMQAFNSRAMELARHYGPRFTLPELFLDRMRSDAAFM</sequence>
<dbReference type="PANTHER" id="PTHR43612">
    <property type="entry name" value="TRIFUNCTIONAL ENZYME SUBUNIT ALPHA"/>
    <property type="match status" value="1"/>
</dbReference>
<keyword evidence="4" id="KW-1185">Reference proteome</keyword>
<dbReference type="Pfam" id="PF00378">
    <property type="entry name" value="ECH_1"/>
    <property type="match status" value="1"/>
</dbReference>
<dbReference type="EMBL" id="QYUO01000003">
    <property type="protein sequence ID" value="RJF91658.1"/>
    <property type="molecule type" value="Genomic_DNA"/>
</dbReference>
<dbReference type="CDD" id="cd06558">
    <property type="entry name" value="crotonase-like"/>
    <property type="match status" value="1"/>
</dbReference>
<dbReference type="InterPro" id="IPR036291">
    <property type="entry name" value="NAD(P)-bd_dom_sf"/>
</dbReference>
<dbReference type="PANTHER" id="PTHR43612:SF3">
    <property type="entry name" value="TRIFUNCTIONAL ENZYME SUBUNIT ALPHA, MITOCHONDRIAL"/>
    <property type="match status" value="1"/>
</dbReference>